<evidence type="ECO:0000313" key="2">
    <source>
        <dbReference type="Proteomes" id="UP000789860"/>
    </source>
</evidence>
<proteinExistence type="predicted"/>
<comment type="caution">
    <text evidence="1">The sequence shown here is derived from an EMBL/GenBank/DDBJ whole genome shotgun (WGS) entry which is preliminary data.</text>
</comment>
<protein>
    <submittedName>
        <fullName evidence="1">5587_t:CDS:1</fullName>
    </submittedName>
</protein>
<dbReference type="Proteomes" id="UP000789860">
    <property type="component" value="Unassembled WGS sequence"/>
</dbReference>
<dbReference type="EMBL" id="CAJVPM010000303">
    <property type="protein sequence ID" value="CAG8440880.1"/>
    <property type="molecule type" value="Genomic_DNA"/>
</dbReference>
<gene>
    <name evidence="1" type="ORF">SCALOS_LOCUS613</name>
</gene>
<sequence>IRKEICDFIDKNPNKNQTEVANFFNEKYELTLDRTTISKTYKKKELWNTVNDKESSFDMYCHREVKYPNIENAIEIWVQQAVAKGLPLSDQLLKEKDVEEEVYNYDDNNNLFSILQNWSNETTDKFVTALADNLFKYLDSFNTTIPTEEDLTDDQIVQLVLEKEKNHSESDNSEFETPLISVKKRYDALKT</sequence>
<feature type="non-terminal residue" evidence="1">
    <location>
        <position position="1"/>
    </location>
</feature>
<name>A0ACA9JXB3_9GLOM</name>
<organism evidence="1 2">
    <name type="scientific">Scutellospora calospora</name>
    <dbReference type="NCBI Taxonomy" id="85575"/>
    <lineage>
        <taxon>Eukaryota</taxon>
        <taxon>Fungi</taxon>
        <taxon>Fungi incertae sedis</taxon>
        <taxon>Mucoromycota</taxon>
        <taxon>Glomeromycotina</taxon>
        <taxon>Glomeromycetes</taxon>
        <taxon>Diversisporales</taxon>
        <taxon>Gigasporaceae</taxon>
        <taxon>Scutellospora</taxon>
    </lineage>
</organism>
<accession>A0ACA9JXB3</accession>
<reference evidence="1" key="1">
    <citation type="submission" date="2021-06" db="EMBL/GenBank/DDBJ databases">
        <authorList>
            <person name="Kallberg Y."/>
            <person name="Tangrot J."/>
            <person name="Rosling A."/>
        </authorList>
    </citation>
    <scope>NUCLEOTIDE SEQUENCE</scope>
    <source>
        <strain evidence="1">AU212A</strain>
    </source>
</reference>
<keyword evidence="2" id="KW-1185">Reference proteome</keyword>
<evidence type="ECO:0000313" key="1">
    <source>
        <dbReference type="EMBL" id="CAG8440880.1"/>
    </source>
</evidence>